<evidence type="ECO:0000313" key="3">
    <source>
        <dbReference type="Proteomes" id="UP000321409"/>
    </source>
</evidence>
<feature type="transmembrane region" description="Helical" evidence="1">
    <location>
        <begin position="44"/>
        <end position="64"/>
    </location>
</feature>
<accession>A0ABQ0XB15</accession>
<keyword evidence="1" id="KW-0812">Transmembrane</keyword>
<organism evidence="2 3">
    <name type="scientific">Lentilactobacillus diolivorans</name>
    <dbReference type="NCBI Taxonomy" id="179838"/>
    <lineage>
        <taxon>Bacteria</taxon>
        <taxon>Bacillati</taxon>
        <taxon>Bacillota</taxon>
        <taxon>Bacilli</taxon>
        <taxon>Lactobacillales</taxon>
        <taxon>Lactobacillaceae</taxon>
        <taxon>Lentilactobacillus</taxon>
    </lineage>
</organism>
<dbReference type="RefSeq" id="WP_057864429.1">
    <property type="nucleotide sequence ID" value="NZ_BKAB01000010.1"/>
</dbReference>
<evidence type="ECO:0000256" key="1">
    <source>
        <dbReference type="SAM" id="Phobius"/>
    </source>
</evidence>
<comment type="caution">
    <text evidence="2">The sequence shown here is derived from an EMBL/GenBank/DDBJ whole genome shotgun (WGS) entry which is preliminary data.</text>
</comment>
<proteinExistence type="predicted"/>
<keyword evidence="3" id="KW-1185">Reference proteome</keyword>
<keyword evidence="1" id="KW-0472">Membrane</keyword>
<evidence type="ECO:0000313" key="2">
    <source>
        <dbReference type="EMBL" id="GEP23287.1"/>
    </source>
</evidence>
<name>A0ABQ0XB15_9LACO</name>
<keyword evidence="1" id="KW-1133">Transmembrane helix</keyword>
<dbReference type="EMBL" id="BKAB01000010">
    <property type="protein sequence ID" value="GEP23287.1"/>
    <property type="molecule type" value="Genomic_DNA"/>
</dbReference>
<gene>
    <name evidence="2" type="ORF">LDI01_08800</name>
</gene>
<dbReference type="Proteomes" id="UP000321409">
    <property type="component" value="Unassembled WGS sequence"/>
</dbReference>
<feature type="transmembrane region" description="Helical" evidence="1">
    <location>
        <begin position="7"/>
        <end position="24"/>
    </location>
</feature>
<protein>
    <submittedName>
        <fullName evidence="2">Uncharacterized protein</fullName>
    </submittedName>
</protein>
<sequence>MDIRKLLLSISGIFLVITIGIVIYDCVTHNYVALLPMYTHNLPHGLISWSIFLTLVPFGVSRMFHQPYTSDKKIKH</sequence>
<reference evidence="2 3" key="1">
    <citation type="submission" date="2019-07" db="EMBL/GenBank/DDBJ databases">
        <title>Whole genome shotgun sequence of Lactobacillus diolivorans NBRC 107869.</title>
        <authorList>
            <person name="Hosoyama A."/>
            <person name="Uohara A."/>
            <person name="Ohji S."/>
            <person name="Ichikawa N."/>
        </authorList>
    </citation>
    <scope>NUCLEOTIDE SEQUENCE [LARGE SCALE GENOMIC DNA]</scope>
    <source>
        <strain evidence="2 3">NBRC 107869</strain>
    </source>
</reference>